<gene>
    <name evidence="1" type="ORF">PAECIP111894_06027</name>
</gene>
<reference evidence="1" key="1">
    <citation type="submission" date="2021-12" db="EMBL/GenBank/DDBJ databases">
        <authorList>
            <person name="Criscuolo A."/>
        </authorList>
    </citation>
    <scope>NUCLEOTIDE SEQUENCE</scope>
    <source>
        <strain evidence="1">CIP111894</strain>
    </source>
</reference>
<comment type="caution">
    <text evidence="1">The sequence shown here is derived from an EMBL/GenBank/DDBJ whole genome shotgun (WGS) entry which is preliminary data.</text>
</comment>
<accession>A0ABM9BN15</accession>
<dbReference type="Proteomes" id="UP000838749">
    <property type="component" value="Unassembled WGS sequence"/>
</dbReference>
<dbReference type="Pfam" id="PF10094">
    <property type="entry name" value="DUF2332"/>
    <property type="match status" value="1"/>
</dbReference>
<organism evidence="1 2">
    <name type="scientific">Paenibacillus pseudetheri</name>
    <dbReference type="NCBI Taxonomy" id="2897682"/>
    <lineage>
        <taxon>Bacteria</taxon>
        <taxon>Bacillati</taxon>
        <taxon>Bacillota</taxon>
        <taxon>Bacilli</taxon>
        <taxon>Bacillales</taxon>
        <taxon>Paenibacillaceae</taxon>
        <taxon>Paenibacillus</taxon>
    </lineage>
</organism>
<name>A0ABM9BN15_9BACL</name>
<sequence length="66" mass="7694">MSLLPNIVSKITRDSIICVFHTHVANQIPHEAKIKLDEYIQILGEERDVFHLYNNMWDLASSRLLC</sequence>
<evidence type="ECO:0000313" key="2">
    <source>
        <dbReference type="Proteomes" id="UP000838749"/>
    </source>
</evidence>
<dbReference type="InterPro" id="IPR011200">
    <property type="entry name" value="UCP012608"/>
</dbReference>
<dbReference type="EMBL" id="CAKMAB010000071">
    <property type="protein sequence ID" value="CAH1059815.1"/>
    <property type="molecule type" value="Genomic_DNA"/>
</dbReference>
<protein>
    <submittedName>
        <fullName evidence="1">Uncharacterized protein</fullName>
    </submittedName>
</protein>
<proteinExistence type="predicted"/>
<keyword evidence="2" id="KW-1185">Reference proteome</keyword>
<evidence type="ECO:0000313" key="1">
    <source>
        <dbReference type="EMBL" id="CAH1059815.1"/>
    </source>
</evidence>